<evidence type="ECO:0000313" key="3">
    <source>
        <dbReference type="Proteomes" id="UP000022910"/>
    </source>
</evidence>
<accession>A0A015K0J6</accession>
<dbReference type="PRINTS" id="PR00109">
    <property type="entry name" value="TYRKINASE"/>
</dbReference>
<evidence type="ECO:0000313" key="2">
    <source>
        <dbReference type="EMBL" id="EXX52951.1"/>
    </source>
</evidence>
<dbReference type="InterPro" id="IPR052748">
    <property type="entry name" value="ISR_Activator"/>
</dbReference>
<dbReference type="SMART" id="SM00671">
    <property type="entry name" value="SEL1"/>
    <property type="match status" value="6"/>
</dbReference>
<gene>
    <name evidence="2" type="ORF">RirG_248540</name>
</gene>
<dbReference type="SMR" id="A0A015K0J6"/>
<dbReference type="PANTHER" id="PTHR45011">
    <property type="entry name" value="DAP3-BINDING CELL DEATH ENHANCER 1"/>
    <property type="match status" value="1"/>
</dbReference>
<dbReference type="InterPro" id="IPR011990">
    <property type="entry name" value="TPR-like_helical_dom_sf"/>
</dbReference>
<dbReference type="Gene3D" id="1.10.510.10">
    <property type="entry name" value="Transferase(Phosphotransferase) domain 1"/>
    <property type="match status" value="1"/>
</dbReference>
<dbReference type="Pfam" id="PF07714">
    <property type="entry name" value="PK_Tyr_Ser-Thr"/>
    <property type="match status" value="1"/>
</dbReference>
<dbReference type="AlphaFoldDB" id="A0A015K0J6"/>
<dbReference type="HOGENOM" id="CLU_429693_0_0_1"/>
<dbReference type="GO" id="GO:0004672">
    <property type="term" value="F:protein kinase activity"/>
    <property type="evidence" value="ECO:0007669"/>
    <property type="project" value="InterPro"/>
</dbReference>
<dbReference type="Pfam" id="PF08238">
    <property type="entry name" value="Sel1"/>
    <property type="match status" value="7"/>
</dbReference>
<evidence type="ECO:0000259" key="1">
    <source>
        <dbReference type="PROSITE" id="PS50011"/>
    </source>
</evidence>
<feature type="domain" description="Protein kinase" evidence="1">
    <location>
        <begin position="404"/>
        <end position="637"/>
    </location>
</feature>
<keyword evidence="3" id="KW-1185">Reference proteome</keyword>
<dbReference type="PROSITE" id="PS50011">
    <property type="entry name" value="PROTEIN_KINASE_DOM"/>
    <property type="match status" value="1"/>
</dbReference>
<dbReference type="GO" id="GO:0005524">
    <property type="term" value="F:ATP binding"/>
    <property type="evidence" value="ECO:0007669"/>
    <property type="project" value="InterPro"/>
</dbReference>
<protein>
    <submittedName>
        <fullName evidence="2">Mkk2p</fullName>
    </submittedName>
</protein>
<dbReference type="SUPFAM" id="SSF81901">
    <property type="entry name" value="HCP-like"/>
    <property type="match status" value="2"/>
</dbReference>
<organism evidence="2 3">
    <name type="scientific">Rhizophagus irregularis (strain DAOM 197198w)</name>
    <name type="common">Glomus intraradices</name>
    <dbReference type="NCBI Taxonomy" id="1432141"/>
    <lineage>
        <taxon>Eukaryota</taxon>
        <taxon>Fungi</taxon>
        <taxon>Fungi incertae sedis</taxon>
        <taxon>Mucoromycota</taxon>
        <taxon>Glomeromycotina</taxon>
        <taxon>Glomeromycetes</taxon>
        <taxon>Glomerales</taxon>
        <taxon>Glomeraceae</taxon>
        <taxon>Rhizophagus</taxon>
    </lineage>
</organism>
<dbReference type="SUPFAM" id="SSF56112">
    <property type="entry name" value="Protein kinase-like (PK-like)"/>
    <property type="match status" value="1"/>
</dbReference>
<dbReference type="EMBL" id="JEMT01029153">
    <property type="protein sequence ID" value="EXX52951.1"/>
    <property type="molecule type" value="Genomic_DNA"/>
</dbReference>
<reference evidence="2 3" key="1">
    <citation type="submission" date="2014-02" db="EMBL/GenBank/DDBJ databases">
        <title>Single nucleus genome sequencing reveals high similarity among nuclei of an endomycorrhizal fungus.</title>
        <authorList>
            <person name="Lin K."/>
            <person name="Geurts R."/>
            <person name="Zhang Z."/>
            <person name="Limpens E."/>
            <person name="Saunders D.G."/>
            <person name="Mu D."/>
            <person name="Pang E."/>
            <person name="Cao H."/>
            <person name="Cha H."/>
            <person name="Lin T."/>
            <person name="Zhou Q."/>
            <person name="Shang Y."/>
            <person name="Li Y."/>
            <person name="Ivanov S."/>
            <person name="Sharma T."/>
            <person name="Velzen R.V."/>
            <person name="Ruijter N.D."/>
            <person name="Aanen D.K."/>
            <person name="Win J."/>
            <person name="Kamoun S."/>
            <person name="Bisseling T."/>
            <person name="Huang S."/>
        </authorList>
    </citation>
    <scope>NUCLEOTIDE SEQUENCE [LARGE SCALE GENOMIC DNA]</scope>
    <source>
        <strain evidence="3">DAOM197198w</strain>
    </source>
</reference>
<comment type="caution">
    <text evidence="2">The sequence shown here is derived from an EMBL/GenBank/DDBJ whole genome shotgun (WGS) entry which is preliminary data.</text>
</comment>
<dbReference type="InterPro" id="IPR000719">
    <property type="entry name" value="Prot_kinase_dom"/>
</dbReference>
<name>A0A015K0J6_RHIIW</name>
<dbReference type="InterPro" id="IPR001245">
    <property type="entry name" value="Ser-Thr/Tyr_kinase_cat_dom"/>
</dbReference>
<dbReference type="InterPro" id="IPR006597">
    <property type="entry name" value="Sel1-like"/>
</dbReference>
<dbReference type="Proteomes" id="UP000022910">
    <property type="component" value="Unassembled WGS sequence"/>
</dbReference>
<sequence>MELYSPNIHFAILELIESKLLILYAKHFVNVLLKEQKNHGQFYTLRKVMRFMWDQIGIKGNRKRIEIFLRGTFQTSSNWEVFPQALNVLDNSCMKMRSFLCEFVSRLTPAAHIEIKDLYWYQKAAEQGFDNAKFNLGLWYNNEIFIEKDEAGRFYWCQKAAEDGDKTAQFNLGIYYYYGVGIEKDEAKSFYWFQKAAESGFKGAQFNLGICYQYGDCIEKDKIKAFYWYHKAVKNGLKQAQYNLGIYYENGVGIDKNEDKAFYWYQKAAENGVKEAQFNLGLCYENGNGIGKDEVKAFYWYHRAAENGLKEAQYNLGTCYKNGDGIEKDDVKAFYWYQKAVENGLKEAQLNLENCRFNGIGIEKDEVNIFYAHHKPEERSLNAIKWIENALKYEKVKFIPYKEIKNTQPLCKGRFGHISKVIWTKINNYVICKKLINTIDNKNNLLDAFIHELKINLHLNYSNRIIRCLGISFDQKTSEYLLIMEYANGGDLQSYLKNNFNYLTWNDKKKLAFQIADGLNYLHNENVIHRDLHSRNIVIHENTAKITDFGISKNQNDQISIAYIDNFGVVAYMEPKCLIDPNFPYTKSSDIYSFGVLMWEISSGYPPFKDNDNIVALAISINTDIIYYSMPLFALYL</sequence>
<dbReference type="InterPro" id="IPR011009">
    <property type="entry name" value="Kinase-like_dom_sf"/>
</dbReference>
<proteinExistence type="predicted"/>
<dbReference type="Gene3D" id="1.25.40.10">
    <property type="entry name" value="Tetratricopeptide repeat domain"/>
    <property type="match status" value="2"/>
</dbReference>
<dbReference type="PANTHER" id="PTHR45011:SF1">
    <property type="entry name" value="DAP3-BINDING CELL DEATH ENHANCER 1"/>
    <property type="match status" value="1"/>
</dbReference>